<evidence type="ECO:0000256" key="1">
    <source>
        <dbReference type="SAM" id="Phobius"/>
    </source>
</evidence>
<accession>A0ABD3T3A2</accession>
<feature type="transmembrane region" description="Helical" evidence="1">
    <location>
        <begin position="284"/>
        <end position="307"/>
    </location>
</feature>
<evidence type="ECO:0000313" key="3">
    <source>
        <dbReference type="Proteomes" id="UP001634394"/>
    </source>
</evidence>
<dbReference type="Gene3D" id="2.60.40.10">
    <property type="entry name" value="Immunoglobulins"/>
    <property type="match status" value="1"/>
</dbReference>
<evidence type="ECO:0008006" key="4">
    <source>
        <dbReference type="Google" id="ProtNLM"/>
    </source>
</evidence>
<dbReference type="Proteomes" id="UP001634394">
    <property type="component" value="Unassembled WGS sequence"/>
</dbReference>
<gene>
    <name evidence="2" type="ORF">ACJMK2_023155</name>
</gene>
<comment type="caution">
    <text evidence="2">The sequence shown here is derived from an EMBL/GenBank/DDBJ whole genome shotgun (WGS) entry which is preliminary data.</text>
</comment>
<dbReference type="EMBL" id="JBJQND010000019">
    <property type="protein sequence ID" value="KAL3831404.1"/>
    <property type="molecule type" value="Genomic_DNA"/>
</dbReference>
<evidence type="ECO:0000313" key="2">
    <source>
        <dbReference type="EMBL" id="KAL3831404.1"/>
    </source>
</evidence>
<reference evidence="2 3" key="1">
    <citation type="submission" date="2024-11" db="EMBL/GenBank/DDBJ databases">
        <title>Chromosome-level genome assembly of the freshwater bivalve Anodonta woodiana.</title>
        <authorList>
            <person name="Chen X."/>
        </authorList>
    </citation>
    <scope>NUCLEOTIDE SEQUENCE [LARGE SCALE GENOMIC DNA]</scope>
    <source>
        <strain evidence="2">MN2024</strain>
        <tissue evidence="2">Gills</tissue>
    </source>
</reference>
<keyword evidence="1" id="KW-0472">Membrane</keyword>
<keyword evidence="1" id="KW-0812">Transmembrane</keyword>
<organism evidence="2 3">
    <name type="scientific">Sinanodonta woodiana</name>
    <name type="common">Chinese pond mussel</name>
    <name type="synonym">Anodonta woodiana</name>
    <dbReference type="NCBI Taxonomy" id="1069815"/>
    <lineage>
        <taxon>Eukaryota</taxon>
        <taxon>Metazoa</taxon>
        <taxon>Spiralia</taxon>
        <taxon>Lophotrochozoa</taxon>
        <taxon>Mollusca</taxon>
        <taxon>Bivalvia</taxon>
        <taxon>Autobranchia</taxon>
        <taxon>Heteroconchia</taxon>
        <taxon>Palaeoheterodonta</taxon>
        <taxon>Unionida</taxon>
        <taxon>Unionoidea</taxon>
        <taxon>Unionidae</taxon>
        <taxon>Unioninae</taxon>
        <taxon>Sinanodonta</taxon>
    </lineage>
</organism>
<dbReference type="InterPro" id="IPR013783">
    <property type="entry name" value="Ig-like_fold"/>
</dbReference>
<name>A0ABD3T3A2_SINWO</name>
<keyword evidence="3" id="KW-1185">Reference proteome</keyword>
<dbReference type="AlphaFoldDB" id="A0ABD3T3A2"/>
<dbReference type="SUPFAM" id="SSF48726">
    <property type="entry name" value="Immunoglobulin"/>
    <property type="match status" value="1"/>
</dbReference>
<sequence length="422" mass="47894">MTKDTFWIFAFYLPTVAVLTVAKGNKTLLEFFPGYSFMDQKTRLFIKYNNITEEVSLLINNVTRDDEGLYQISSLIIQKSAKGDQHISKTWNIQLNILEPSEIKQGNAGENILITELLQESLFFPRLYHNDQLIAVLRGSDCDVSTTSQFYGRIRCSKDKDNNTTRIEINHVTENDTGLYTVKTESSLTQRCFLNITGSFTNSVSELTSVNMPDRYYENNSDQPSNITLSATILSGLLQYFQNHSMKEHDTARNITLNIFFHTRLQTTVYCIIRNTFNVYIACVPVYVIVVIIGAIGFINLIGGLIWGQRRKIYMTKTEQHNPQDECDPGLYLTPILLESPLTLPTCQEIKTGRSNISQNKTVDQSTRSINVAQMLSKDEYEVVDTSNDHPAITPELKEIYESTENFNTPCGDTPGYLTVLA</sequence>
<dbReference type="InterPro" id="IPR036179">
    <property type="entry name" value="Ig-like_dom_sf"/>
</dbReference>
<keyword evidence="1" id="KW-1133">Transmembrane helix</keyword>
<protein>
    <recommendedName>
        <fullName evidence="4">Allorecognition 2</fullName>
    </recommendedName>
</protein>
<proteinExistence type="predicted"/>